<keyword evidence="12" id="KW-1185">Reference proteome</keyword>
<comment type="subunit">
    <text evidence="3 9">Tetramer of two alpha and two beta chains.</text>
</comment>
<accession>A0A1G7ZFB6</accession>
<evidence type="ECO:0000256" key="5">
    <source>
        <dbReference type="ARBA" id="ARBA00022822"/>
    </source>
</evidence>
<keyword evidence="7 9" id="KW-0456">Lyase</keyword>
<dbReference type="InterPro" id="IPR011060">
    <property type="entry name" value="RibuloseP-bd_barrel"/>
</dbReference>
<organism evidence="11 12">
    <name type="scientific">Alteribacillus persepolensis</name>
    <dbReference type="NCBI Taxonomy" id="568899"/>
    <lineage>
        <taxon>Bacteria</taxon>
        <taxon>Bacillati</taxon>
        <taxon>Bacillota</taxon>
        <taxon>Bacilli</taxon>
        <taxon>Bacillales</taxon>
        <taxon>Bacillaceae</taxon>
        <taxon>Alteribacillus</taxon>
    </lineage>
</organism>
<proteinExistence type="inferred from homology"/>
<dbReference type="CDD" id="cd04724">
    <property type="entry name" value="Tryptophan_synthase_alpha"/>
    <property type="match status" value="1"/>
</dbReference>
<evidence type="ECO:0000256" key="7">
    <source>
        <dbReference type="ARBA" id="ARBA00023239"/>
    </source>
</evidence>
<comment type="function">
    <text evidence="1 9">The alpha subunit is responsible for the aldol cleavage of indoleglycerol phosphate to indole and glyceraldehyde 3-phosphate.</text>
</comment>
<dbReference type="PANTHER" id="PTHR43406">
    <property type="entry name" value="TRYPTOPHAN SYNTHASE, ALPHA CHAIN"/>
    <property type="match status" value="1"/>
</dbReference>
<dbReference type="EC" id="4.2.1.20" evidence="9"/>
<feature type="active site" description="Proton acceptor" evidence="9">
    <location>
        <position position="48"/>
    </location>
</feature>
<dbReference type="EMBL" id="FNDK01000001">
    <property type="protein sequence ID" value="SDH07398.1"/>
    <property type="molecule type" value="Genomic_DNA"/>
</dbReference>
<dbReference type="Proteomes" id="UP000199163">
    <property type="component" value="Unassembled WGS sequence"/>
</dbReference>
<protein>
    <recommendedName>
        <fullName evidence="9">Tryptophan synthase alpha chain</fullName>
        <ecNumber evidence="9">4.2.1.20</ecNumber>
    </recommendedName>
</protein>
<dbReference type="FunFam" id="3.20.20.70:FF:000037">
    <property type="entry name" value="Tryptophan synthase alpha chain"/>
    <property type="match status" value="1"/>
</dbReference>
<feature type="active site" description="Proton acceptor" evidence="9">
    <location>
        <position position="59"/>
    </location>
</feature>
<evidence type="ECO:0000256" key="2">
    <source>
        <dbReference type="ARBA" id="ARBA00004733"/>
    </source>
</evidence>
<name>A0A1G7ZFB6_9BACI</name>
<evidence type="ECO:0000313" key="12">
    <source>
        <dbReference type="Proteomes" id="UP000199163"/>
    </source>
</evidence>
<evidence type="ECO:0000256" key="6">
    <source>
        <dbReference type="ARBA" id="ARBA00023141"/>
    </source>
</evidence>
<dbReference type="NCBIfam" id="TIGR00262">
    <property type="entry name" value="trpA"/>
    <property type="match status" value="1"/>
</dbReference>
<dbReference type="AlphaFoldDB" id="A0A1G7ZFB6"/>
<keyword evidence="4 9" id="KW-0028">Amino-acid biosynthesis</keyword>
<evidence type="ECO:0000256" key="8">
    <source>
        <dbReference type="ARBA" id="ARBA00049047"/>
    </source>
</evidence>
<keyword evidence="6 9" id="KW-0057">Aromatic amino acid biosynthesis</keyword>
<evidence type="ECO:0000256" key="4">
    <source>
        <dbReference type="ARBA" id="ARBA00022605"/>
    </source>
</evidence>
<dbReference type="Gene3D" id="3.20.20.70">
    <property type="entry name" value="Aldolase class I"/>
    <property type="match status" value="1"/>
</dbReference>
<evidence type="ECO:0000313" key="11">
    <source>
        <dbReference type="EMBL" id="SDH07398.1"/>
    </source>
</evidence>
<evidence type="ECO:0000256" key="10">
    <source>
        <dbReference type="RuleBase" id="RU003662"/>
    </source>
</evidence>
<dbReference type="PANTHER" id="PTHR43406:SF1">
    <property type="entry name" value="TRYPTOPHAN SYNTHASE ALPHA CHAIN, CHLOROPLASTIC"/>
    <property type="match status" value="1"/>
</dbReference>
<dbReference type="RefSeq" id="WP_091270885.1">
    <property type="nucleotide sequence ID" value="NZ_FNDK01000001.1"/>
</dbReference>
<dbReference type="HAMAP" id="MF_00131">
    <property type="entry name" value="Trp_synth_alpha"/>
    <property type="match status" value="1"/>
</dbReference>
<dbReference type="OrthoDB" id="9804578at2"/>
<dbReference type="GO" id="GO:0004834">
    <property type="term" value="F:tryptophan synthase activity"/>
    <property type="evidence" value="ECO:0007669"/>
    <property type="project" value="UniProtKB-UniRule"/>
</dbReference>
<dbReference type="SUPFAM" id="SSF51366">
    <property type="entry name" value="Ribulose-phoshate binding barrel"/>
    <property type="match status" value="1"/>
</dbReference>
<comment type="pathway">
    <text evidence="2 9">Amino-acid biosynthesis; L-tryptophan biosynthesis; L-tryptophan from chorismate: step 5/5.</text>
</comment>
<keyword evidence="5 9" id="KW-0822">Tryptophan biosynthesis</keyword>
<dbReference type="STRING" id="568899.SAMN05192534_101522"/>
<dbReference type="InterPro" id="IPR013785">
    <property type="entry name" value="Aldolase_TIM"/>
</dbReference>
<gene>
    <name evidence="9" type="primary">trpA</name>
    <name evidence="11" type="ORF">SAMN05192534_101522</name>
</gene>
<evidence type="ECO:0000256" key="3">
    <source>
        <dbReference type="ARBA" id="ARBA00011270"/>
    </source>
</evidence>
<comment type="similarity">
    <text evidence="9 10">Belongs to the TrpA family.</text>
</comment>
<dbReference type="PROSITE" id="PS00167">
    <property type="entry name" value="TRP_SYNTHASE_ALPHA"/>
    <property type="match status" value="1"/>
</dbReference>
<dbReference type="GO" id="GO:0005829">
    <property type="term" value="C:cytosol"/>
    <property type="evidence" value="ECO:0007669"/>
    <property type="project" value="TreeGrafter"/>
</dbReference>
<dbReference type="Pfam" id="PF00290">
    <property type="entry name" value="Trp_syntA"/>
    <property type="match status" value="1"/>
</dbReference>
<evidence type="ECO:0000256" key="9">
    <source>
        <dbReference type="HAMAP-Rule" id="MF_00131"/>
    </source>
</evidence>
<dbReference type="UniPathway" id="UPA00035">
    <property type="reaction ID" value="UER00044"/>
</dbReference>
<comment type="catalytic activity">
    <reaction evidence="8 9">
        <text>(1S,2R)-1-C-(indol-3-yl)glycerol 3-phosphate + L-serine = D-glyceraldehyde 3-phosphate + L-tryptophan + H2O</text>
        <dbReference type="Rhea" id="RHEA:10532"/>
        <dbReference type="ChEBI" id="CHEBI:15377"/>
        <dbReference type="ChEBI" id="CHEBI:33384"/>
        <dbReference type="ChEBI" id="CHEBI:57912"/>
        <dbReference type="ChEBI" id="CHEBI:58866"/>
        <dbReference type="ChEBI" id="CHEBI:59776"/>
        <dbReference type="EC" id="4.2.1.20"/>
    </reaction>
</comment>
<dbReference type="InterPro" id="IPR018204">
    <property type="entry name" value="Trp_synthase_alpha_AS"/>
</dbReference>
<reference evidence="11 12" key="1">
    <citation type="submission" date="2016-10" db="EMBL/GenBank/DDBJ databases">
        <authorList>
            <person name="de Groot N.N."/>
        </authorList>
    </citation>
    <scope>NUCLEOTIDE SEQUENCE [LARGE SCALE GENOMIC DNA]</scope>
    <source>
        <strain evidence="11 12">DSM 21632</strain>
    </source>
</reference>
<evidence type="ECO:0000256" key="1">
    <source>
        <dbReference type="ARBA" id="ARBA00003365"/>
    </source>
</evidence>
<dbReference type="InterPro" id="IPR002028">
    <property type="entry name" value="Trp_synthase_suA"/>
</dbReference>
<sequence>MNRLTVYEAAHNADYPLFIPFIMAGDPTRSATVDLALQLQEAGAHILELGIPYSDPLADGPVLQRSAKRALQQGMSLKSAMDLIPEMRKRGLTIPVVVFTYYNPVFQMGMESFLETANEKGADGVLVPDLPFEESQDFTALAKDYQLANISLVAPTSTTRVHKIASHAEGFLYCVSSLGVTGTREVFPQEAYDFIHTVKEHSAVPVAVGFGISKPEHVQSLSGICSGVIVGSAIMKLVEKHANELAAGEEKKKEALQEIKTFVSTLISS</sequence>